<keyword evidence="1" id="KW-0808">Transferase</keyword>
<dbReference type="RefSeq" id="WP_109321783.1">
    <property type="nucleotide sequence ID" value="NZ_CP029346.1"/>
</dbReference>
<evidence type="ECO:0000256" key="2">
    <source>
        <dbReference type="ARBA" id="ARBA00023315"/>
    </source>
</evidence>
<dbReference type="GO" id="GO:0016603">
    <property type="term" value="F:glutaminyl-peptide cyclotransferase activity"/>
    <property type="evidence" value="ECO:0007669"/>
    <property type="project" value="TreeGrafter"/>
</dbReference>
<dbReference type="OrthoDB" id="9773494at2"/>
<reference evidence="5" key="1">
    <citation type="submission" date="2018-05" db="EMBL/GenBank/DDBJ databases">
        <title>Pseudarcicella sp. HME7025 Genome sequencing and assembly.</title>
        <authorList>
            <person name="Kim H."/>
            <person name="Kang H."/>
            <person name="Joh K."/>
        </authorList>
    </citation>
    <scope>NUCLEOTIDE SEQUENCE [LARGE SCALE GENOMIC DNA]</scope>
    <source>
        <strain evidence="5">HME7025</strain>
    </source>
</reference>
<dbReference type="Gene3D" id="3.40.630.10">
    <property type="entry name" value="Zn peptidases"/>
    <property type="match status" value="1"/>
</dbReference>
<keyword evidence="5" id="KW-1185">Reference proteome</keyword>
<evidence type="ECO:0000256" key="1">
    <source>
        <dbReference type="ARBA" id="ARBA00022679"/>
    </source>
</evidence>
<dbReference type="Proteomes" id="UP000245468">
    <property type="component" value="Chromosome"/>
</dbReference>
<feature type="domain" description="Peptidase M28" evidence="3">
    <location>
        <begin position="107"/>
        <end position="332"/>
    </location>
</feature>
<dbReference type="PANTHER" id="PTHR12283">
    <property type="entry name" value="GLUTAMINYL-PEPTIDE CYCLOTRANSFERASE"/>
    <property type="match status" value="1"/>
</dbReference>
<dbReference type="AlphaFoldDB" id="A0A2S2DRI8"/>
<gene>
    <name evidence="4" type="ORF">HME7025_00121</name>
</gene>
<proteinExistence type="predicted"/>
<keyword evidence="2" id="KW-0012">Acyltransferase</keyword>
<dbReference type="PANTHER" id="PTHR12283:SF6">
    <property type="entry name" value="GLUTAMINYL-PEPTIDE CYCLOTRANSFERASE-RELATED"/>
    <property type="match status" value="1"/>
</dbReference>
<dbReference type="InterPro" id="IPR040234">
    <property type="entry name" value="QC/QCL"/>
</dbReference>
<sequence>MNRSRVALLLLLVFILSGVVYWFQSTSKVSEEKTAAVQLVDTPNFSADSAYAYVKQQVDFGPRVPGTNAHQKCQDWIIAKLKSYGLQVSTQPFTATNYAGKVLKGTNIMAQFQPEIGKRILLAAHWDSRAVADKDSIRKNEPIDAANDGGSGVGVMIELARQLSSSSKKPSVGVDFLFFDLEDTGEPHGVETNVQNTWALGSQYWAAHIFPQNYRPFYGILLDMVGAKGAVFPQEYGSMQYAPTVVRSIWSAAADLGFGHLFLQEEGPGITDDHTAVNEVAKIQMIDIIDLRPQAPGSMGDIFGPYHHRHGDNLSIIDPKTLQAVGQTLLQVLYRE</sequence>
<protein>
    <recommendedName>
        <fullName evidence="3">Peptidase M28 domain-containing protein</fullName>
    </recommendedName>
</protein>
<dbReference type="Pfam" id="PF04389">
    <property type="entry name" value="Peptidase_M28"/>
    <property type="match status" value="1"/>
</dbReference>
<dbReference type="KEGG" id="psez:HME7025_00121"/>
<name>A0A2S2DRI8_9BACT</name>
<evidence type="ECO:0000313" key="5">
    <source>
        <dbReference type="Proteomes" id="UP000245468"/>
    </source>
</evidence>
<dbReference type="InterPro" id="IPR007484">
    <property type="entry name" value="Peptidase_M28"/>
</dbReference>
<accession>A0A2S2DRI8</accession>
<dbReference type="GO" id="GO:0008270">
    <property type="term" value="F:zinc ion binding"/>
    <property type="evidence" value="ECO:0007669"/>
    <property type="project" value="TreeGrafter"/>
</dbReference>
<evidence type="ECO:0000259" key="3">
    <source>
        <dbReference type="Pfam" id="PF04389"/>
    </source>
</evidence>
<evidence type="ECO:0000313" key="4">
    <source>
        <dbReference type="EMBL" id="AWL08004.1"/>
    </source>
</evidence>
<organism evidence="4 5">
    <name type="scientific">Aquirufa nivalisilvae</name>
    <dbReference type="NCBI Taxonomy" id="2516557"/>
    <lineage>
        <taxon>Bacteria</taxon>
        <taxon>Pseudomonadati</taxon>
        <taxon>Bacteroidota</taxon>
        <taxon>Cytophagia</taxon>
        <taxon>Cytophagales</taxon>
        <taxon>Flectobacillaceae</taxon>
        <taxon>Aquirufa</taxon>
    </lineage>
</organism>
<dbReference type="EMBL" id="CP029346">
    <property type="protein sequence ID" value="AWL08004.1"/>
    <property type="molecule type" value="Genomic_DNA"/>
</dbReference>
<dbReference type="SUPFAM" id="SSF53187">
    <property type="entry name" value="Zn-dependent exopeptidases"/>
    <property type="match status" value="1"/>
</dbReference>